<evidence type="ECO:0000313" key="2">
    <source>
        <dbReference type="Proteomes" id="UP000830326"/>
    </source>
</evidence>
<dbReference type="EMBL" id="CP095075">
    <property type="protein sequence ID" value="UOR11295.1"/>
    <property type="molecule type" value="Genomic_DNA"/>
</dbReference>
<keyword evidence="2" id="KW-1185">Reference proteome</keyword>
<accession>A0ABY4HBH7</accession>
<reference evidence="1" key="1">
    <citation type="submission" date="2022-04" db="EMBL/GenBank/DDBJ databases">
        <title>Halobacillus sp. isolated from saltern.</title>
        <authorList>
            <person name="Won M."/>
            <person name="Lee C.-M."/>
            <person name="Woen H.-Y."/>
            <person name="Kwon S.-W."/>
        </authorList>
    </citation>
    <scope>NUCLEOTIDE SEQUENCE</scope>
    <source>
        <strain evidence="1">SSHM10-5</strain>
    </source>
</reference>
<proteinExistence type="predicted"/>
<protein>
    <recommendedName>
        <fullName evidence="3">YozE SAM-like domain-containing protein</fullName>
    </recommendedName>
</protein>
<sequence>MVKIDHDKKLALEMAIRFIQNSNVKPISGEEEIEYLFDNTIYPFSTIVDHFLTNIEFINEWE</sequence>
<gene>
    <name evidence="1" type="ORF">MUO15_17110</name>
</gene>
<evidence type="ECO:0000313" key="1">
    <source>
        <dbReference type="EMBL" id="UOR11295.1"/>
    </source>
</evidence>
<dbReference type="RefSeq" id="WP_245031198.1">
    <property type="nucleotide sequence ID" value="NZ_CP095075.1"/>
</dbReference>
<organism evidence="1 2">
    <name type="scientific">Halobacillus amylolyticus</name>
    <dbReference type="NCBI Taxonomy" id="2932259"/>
    <lineage>
        <taxon>Bacteria</taxon>
        <taxon>Bacillati</taxon>
        <taxon>Bacillota</taxon>
        <taxon>Bacilli</taxon>
        <taxon>Bacillales</taxon>
        <taxon>Bacillaceae</taxon>
        <taxon>Halobacillus</taxon>
    </lineage>
</organism>
<evidence type="ECO:0008006" key="3">
    <source>
        <dbReference type="Google" id="ProtNLM"/>
    </source>
</evidence>
<name>A0ABY4HBH7_9BACI</name>
<dbReference type="Proteomes" id="UP000830326">
    <property type="component" value="Chromosome"/>
</dbReference>